<protein>
    <submittedName>
        <fullName evidence="1">Uncharacterized protein</fullName>
    </submittedName>
</protein>
<dbReference type="EMBL" id="UGVE01000001">
    <property type="protein sequence ID" value="SUD96515.1"/>
    <property type="molecule type" value="Genomic_DNA"/>
</dbReference>
<reference evidence="1 2" key="1">
    <citation type="submission" date="2018-06" db="EMBL/GenBank/DDBJ databases">
        <authorList>
            <consortium name="Pathogen Informatics"/>
            <person name="Doyle S."/>
        </authorList>
    </citation>
    <scope>NUCLEOTIDE SEQUENCE [LARGE SCALE GENOMIC DNA]</scope>
    <source>
        <strain evidence="1 2">NCTC10894</strain>
    </source>
</reference>
<proteinExistence type="predicted"/>
<name>A0AAJ4ZJS6_9RALS</name>
<comment type="caution">
    <text evidence="1">The sequence shown here is derived from an EMBL/GenBank/DDBJ whole genome shotgun (WGS) entry which is preliminary data.</text>
</comment>
<gene>
    <name evidence="1" type="ORF">NCTC10894_00853</name>
</gene>
<dbReference type="Proteomes" id="UP000255008">
    <property type="component" value="Unassembled WGS sequence"/>
</dbReference>
<sequence length="63" mass="6898">MKIEFNEVQNTVSVTPREGDTVTISCESGSWQNTAAKANGKFAVVNEVLSEITKIIQNAQKEI</sequence>
<accession>A0AAJ4ZJS6</accession>
<organism evidence="1 2">
    <name type="scientific">Ralstonia mannitolilytica</name>
    <dbReference type="NCBI Taxonomy" id="105219"/>
    <lineage>
        <taxon>Bacteria</taxon>
        <taxon>Pseudomonadati</taxon>
        <taxon>Pseudomonadota</taxon>
        <taxon>Betaproteobacteria</taxon>
        <taxon>Burkholderiales</taxon>
        <taxon>Burkholderiaceae</taxon>
        <taxon>Ralstonia</taxon>
    </lineage>
</organism>
<dbReference type="AlphaFoldDB" id="A0AAJ4ZJS6"/>
<evidence type="ECO:0000313" key="1">
    <source>
        <dbReference type="EMBL" id="SUD96515.1"/>
    </source>
</evidence>
<evidence type="ECO:0000313" key="2">
    <source>
        <dbReference type="Proteomes" id="UP000255008"/>
    </source>
</evidence>